<dbReference type="InterPro" id="IPR036812">
    <property type="entry name" value="NAD(P)_OxRdtase_dom_sf"/>
</dbReference>
<dbReference type="GO" id="GO:0016491">
    <property type="term" value="F:oxidoreductase activity"/>
    <property type="evidence" value="ECO:0007669"/>
    <property type="project" value="UniProtKB-KW"/>
</dbReference>
<sequence>MTRTTPLLITALASGVSSSTTSIFFSPILINKIKIHSSLFFSSLDKTPKELMEYRDLGRTDLKVSLLSSGAWVTFGEQLDINEAYNCIKFAYDNVCNFFDNAEVYSFGKPETAMDEVLKRMFKQDGIQRTNLVILTKIFWDTSCYHPQAIKANLKGLSRKRIVEDNMLHRIRFEVEYDNLYKPPISYGTTIWSPLASGLVTGRW</sequence>
<protein>
    <recommendedName>
        <fullName evidence="4">NADP-dependent oxidoreductase domain-containing protein</fullName>
    </recommendedName>
</protein>
<accession>A0A815HQP2</accession>
<evidence type="ECO:0000313" key="6">
    <source>
        <dbReference type="Proteomes" id="UP000663891"/>
    </source>
</evidence>
<dbReference type="AlphaFoldDB" id="A0A815HQP2"/>
<evidence type="ECO:0000256" key="2">
    <source>
        <dbReference type="ARBA" id="ARBA00022857"/>
    </source>
</evidence>
<gene>
    <name evidence="5" type="ORF">VCS650_LOCUS33981</name>
</gene>
<comment type="caution">
    <text evidence="5">The sequence shown here is derived from an EMBL/GenBank/DDBJ whole genome shotgun (WGS) entry which is preliminary data.</text>
</comment>
<dbReference type="InterPro" id="IPR005399">
    <property type="entry name" value="K_chnl_volt-dep_bsu_KCNAB-rel"/>
</dbReference>
<evidence type="ECO:0000256" key="3">
    <source>
        <dbReference type="ARBA" id="ARBA00023002"/>
    </source>
</evidence>
<dbReference type="Pfam" id="PF00248">
    <property type="entry name" value="Aldo_ket_red"/>
    <property type="match status" value="1"/>
</dbReference>
<name>A0A815HQP2_9BILA</name>
<feature type="domain" description="NADP-dependent oxidoreductase" evidence="4">
    <location>
        <begin position="68"/>
        <end position="180"/>
    </location>
</feature>
<dbReference type="OrthoDB" id="1720422at2759"/>
<evidence type="ECO:0000256" key="1">
    <source>
        <dbReference type="ARBA" id="ARBA00006515"/>
    </source>
</evidence>
<reference evidence="5" key="1">
    <citation type="submission" date="2021-02" db="EMBL/GenBank/DDBJ databases">
        <authorList>
            <person name="Nowell W R."/>
        </authorList>
    </citation>
    <scope>NUCLEOTIDE SEQUENCE</scope>
</reference>
<keyword evidence="2" id="KW-0521">NADP</keyword>
<comment type="similarity">
    <text evidence="1">Belongs to the shaker potassium channel beta subunit family.</text>
</comment>
<dbReference type="InterPro" id="IPR023210">
    <property type="entry name" value="NADP_OxRdtase_dom"/>
</dbReference>
<evidence type="ECO:0000313" key="5">
    <source>
        <dbReference type="EMBL" id="CAF1354955.1"/>
    </source>
</evidence>
<dbReference type="EMBL" id="CAJNON010000688">
    <property type="protein sequence ID" value="CAF1354955.1"/>
    <property type="molecule type" value="Genomic_DNA"/>
</dbReference>
<keyword evidence="3" id="KW-0560">Oxidoreductase</keyword>
<organism evidence="5 6">
    <name type="scientific">Adineta steineri</name>
    <dbReference type="NCBI Taxonomy" id="433720"/>
    <lineage>
        <taxon>Eukaryota</taxon>
        <taxon>Metazoa</taxon>
        <taxon>Spiralia</taxon>
        <taxon>Gnathifera</taxon>
        <taxon>Rotifera</taxon>
        <taxon>Eurotatoria</taxon>
        <taxon>Bdelloidea</taxon>
        <taxon>Adinetida</taxon>
        <taxon>Adinetidae</taxon>
        <taxon>Adineta</taxon>
    </lineage>
</organism>
<dbReference type="Gene3D" id="3.20.20.100">
    <property type="entry name" value="NADP-dependent oxidoreductase domain"/>
    <property type="match status" value="1"/>
</dbReference>
<dbReference type="Proteomes" id="UP000663891">
    <property type="component" value="Unassembled WGS sequence"/>
</dbReference>
<evidence type="ECO:0000259" key="4">
    <source>
        <dbReference type="Pfam" id="PF00248"/>
    </source>
</evidence>
<dbReference type="SUPFAM" id="SSF51430">
    <property type="entry name" value="NAD(P)-linked oxidoreductase"/>
    <property type="match status" value="1"/>
</dbReference>
<dbReference type="PANTHER" id="PTHR43150">
    <property type="entry name" value="HYPERKINETIC, ISOFORM M"/>
    <property type="match status" value="1"/>
</dbReference>
<dbReference type="PANTHER" id="PTHR43150:SF2">
    <property type="entry name" value="HYPERKINETIC, ISOFORM M"/>
    <property type="match status" value="1"/>
</dbReference>
<proteinExistence type="inferred from homology"/>